<organism evidence="2 3">
    <name type="scientific">Rhypophila decipiens</name>
    <dbReference type="NCBI Taxonomy" id="261697"/>
    <lineage>
        <taxon>Eukaryota</taxon>
        <taxon>Fungi</taxon>
        <taxon>Dikarya</taxon>
        <taxon>Ascomycota</taxon>
        <taxon>Pezizomycotina</taxon>
        <taxon>Sordariomycetes</taxon>
        <taxon>Sordariomycetidae</taxon>
        <taxon>Sordariales</taxon>
        <taxon>Naviculisporaceae</taxon>
        <taxon>Rhypophila</taxon>
    </lineage>
</organism>
<protein>
    <submittedName>
        <fullName evidence="2">Uncharacterized protein</fullName>
    </submittedName>
</protein>
<dbReference type="EMBL" id="MU858096">
    <property type="protein sequence ID" value="KAK4214300.1"/>
    <property type="molecule type" value="Genomic_DNA"/>
</dbReference>
<evidence type="ECO:0000256" key="1">
    <source>
        <dbReference type="SAM" id="SignalP"/>
    </source>
</evidence>
<keyword evidence="1" id="KW-0732">Signal</keyword>
<evidence type="ECO:0000313" key="2">
    <source>
        <dbReference type="EMBL" id="KAK4214300.1"/>
    </source>
</evidence>
<proteinExistence type="predicted"/>
<sequence length="102" mass="10622">MKLAILVSTFFAAVAYSSPVEAIPKKCSCTTICLGLGQVCVSFPTKKGCTDVCILPAFCGGIAAFRCEGEDEICIDDPRDDCDLKHGGADCGGICVPKELLG</sequence>
<reference evidence="2" key="1">
    <citation type="journal article" date="2023" name="Mol. Phylogenet. Evol.">
        <title>Genome-scale phylogeny and comparative genomics of the fungal order Sordariales.</title>
        <authorList>
            <person name="Hensen N."/>
            <person name="Bonometti L."/>
            <person name="Westerberg I."/>
            <person name="Brannstrom I.O."/>
            <person name="Guillou S."/>
            <person name="Cros-Aarteil S."/>
            <person name="Calhoun S."/>
            <person name="Haridas S."/>
            <person name="Kuo A."/>
            <person name="Mondo S."/>
            <person name="Pangilinan J."/>
            <person name="Riley R."/>
            <person name="LaButti K."/>
            <person name="Andreopoulos B."/>
            <person name="Lipzen A."/>
            <person name="Chen C."/>
            <person name="Yan M."/>
            <person name="Daum C."/>
            <person name="Ng V."/>
            <person name="Clum A."/>
            <person name="Steindorff A."/>
            <person name="Ohm R.A."/>
            <person name="Martin F."/>
            <person name="Silar P."/>
            <person name="Natvig D.O."/>
            <person name="Lalanne C."/>
            <person name="Gautier V."/>
            <person name="Ament-Velasquez S.L."/>
            <person name="Kruys A."/>
            <person name="Hutchinson M.I."/>
            <person name="Powell A.J."/>
            <person name="Barry K."/>
            <person name="Miller A.N."/>
            <person name="Grigoriev I.V."/>
            <person name="Debuchy R."/>
            <person name="Gladieux P."/>
            <person name="Hiltunen Thoren M."/>
            <person name="Johannesson H."/>
        </authorList>
    </citation>
    <scope>NUCLEOTIDE SEQUENCE</scope>
    <source>
        <strain evidence="2">PSN293</strain>
    </source>
</reference>
<dbReference type="AlphaFoldDB" id="A0AAN7BAV1"/>
<feature type="chain" id="PRO_5042846421" evidence="1">
    <location>
        <begin position="23"/>
        <end position="102"/>
    </location>
</feature>
<reference evidence="2" key="2">
    <citation type="submission" date="2023-05" db="EMBL/GenBank/DDBJ databases">
        <authorList>
            <consortium name="Lawrence Berkeley National Laboratory"/>
            <person name="Steindorff A."/>
            <person name="Hensen N."/>
            <person name="Bonometti L."/>
            <person name="Westerberg I."/>
            <person name="Brannstrom I.O."/>
            <person name="Guillou S."/>
            <person name="Cros-Aarteil S."/>
            <person name="Calhoun S."/>
            <person name="Haridas S."/>
            <person name="Kuo A."/>
            <person name="Mondo S."/>
            <person name="Pangilinan J."/>
            <person name="Riley R."/>
            <person name="Labutti K."/>
            <person name="Andreopoulos B."/>
            <person name="Lipzen A."/>
            <person name="Chen C."/>
            <person name="Yanf M."/>
            <person name="Daum C."/>
            <person name="Ng V."/>
            <person name="Clum A."/>
            <person name="Ohm R."/>
            <person name="Martin F."/>
            <person name="Silar P."/>
            <person name="Natvig D."/>
            <person name="Lalanne C."/>
            <person name="Gautier V."/>
            <person name="Ament-Velasquez S.L."/>
            <person name="Kruys A."/>
            <person name="Hutchinson M.I."/>
            <person name="Powell A.J."/>
            <person name="Barry K."/>
            <person name="Miller A.N."/>
            <person name="Grigoriev I.V."/>
            <person name="Debuchy R."/>
            <person name="Gladieux P."/>
            <person name="Thoren M.H."/>
            <person name="Johannesson H."/>
        </authorList>
    </citation>
    <scope>NUCLEOTIDE SEQUENCE</scope>
    <source>
        <strain evidence="2">PSN293</strain>
    </source>
</reference>
<dbReference type="Proteomes" id="UP001301769">
    <property type="component" value="Unassembled WGS sequence"/>
</dbReference>
<feature type="signal peptide" evidence="1">
    <location>
        <begin position="1"/>
        <end position="22"/>
    </location>
</feature>
<keyword evidence="3" id="KW-1185">Reference proteome</keyword>
<name>A0AAN7BAV1_9PEZI</name>
<comment type="caution">
    <text evidence="2">The sequence shown here is derived from an EMBL/GenBank/DDBJ whole genome shotgun (WGS) entry which is preliminary data.</text>
</comment>
<gene>
    <name evidence="2" type="ORF">QBC37DRAFT_421597</name>
</gene>
<evidence type="ECO:0000313" key="3">
    <source>
        <dbReference type="Proteomes" id="UP001301769"/>
    </source>
</evidence>
<accession>A0AAN7BAV1</accession>